<organism evidence="7 8">
    <name type="scientific">Amycolatopsis jiangsuensis</name>
    <dbReference type="NCBI Taxonomy" id="1181879"/>
    <lineage>
        <taxon>Bacteria</taxon>
        <taxon>Bacillati</taxon>
        <taxon>Actinomycetota</taxon>
        <taxon>Actinomycetes</taxon>
        <taxon>Pseudonocardiales</taxon>
        <taxon>Pseudonocardiaceae</taxon>
        <taxon>Amycolatopsis</taxon>
    </lineage>
</organism>
<keyword evidence="2 3" id="KW-0274">FAD</keyword>
<feature type="region of interest" description="Disordered" evidence="5">
    <location>
        <begin position="104"/>
        <end position="126"/>
    </location>
</feature>
<keyword evidence="1" id="KW-0285">Flavoprotein</keyword>
<dbReference type="GO" id="GO:0050660">
    <property type="term" value="F:flavin adenine dinucleotide binding"/>
    <property type="evidence" value="ECO:0007669"/>
    <property type="project" value="InterPro"/>
</dbReference>
<keyword evidence="8" id="KW-1185">Reference proteome</keyword>
<dbReference type="GO" id="GO:0008609">
    <property type="term" value="F:alkylglycerone-phosphate synthase activity"/>
    <property type="evidence" value="ECO:0007669"/>
    <property type="project" value="InterPro"/>
</dbReference>
<evidence type="ECO:0000256" key="5">
    <source>
        <dbReference type="SAM" id="MobiDB-lite"/>
    </source>
</evidence>
<dbReference type="GO" id="GO:0008610">
    <property type="term" value="P:lipid biosynthetic process"/>
    <property type="evidence" value="ECO:0007669"/>
    <property type="project" value="InterPro"/>
</dbReference>
<sequence>MFLGSEGILGVITEAWMRLRTRPSFRGGATVTFADYAEGVAATRALAQSGLSPSNCRLLDPAEAFLNAGVPTSGGVLLLGFESADHPVDAALARALELCADHGGVPSKRSDGTPGGGTKPGRTDTAADWRSSFLRMPYQRDVLAARSMIVETFDTAYT</sequence>
<feature type="site" description="Important for enzyme activity" evidence="4">
    <location>
        <position position="57"/>
    </location>
</feature>
<proteinExistence type="predicted"/>
<dbReference type="Pfam" id="PF02913">
    <property type="entry name" value="FAD-oxidase_C"/>
    <property type="match status" value="1"/>
</dbReference>
<dbReference type="Gene3D" id="3.40.462.40">
    <property type="entry name" value="FAD-linked oxidase, cap domain/gating helix"/>
    <property type="match status" value="1"/>
</dbReference>
<evidence type="ECO:0000313" key="8">
    <source>
        <dbReference type="Proteomes" id="UP000581769"/>
    </source>
</evidence>
<name>A0A840IW05_9PSEU</name>
<accession>A0A840IW05</accession>
<evidence type="ECO:0000256" key="1">
    <source>
        <dbReference type="ARBA" id="ARBA00022630"/>
    </source>
</evidence>
<dbReference type="PANTHER" id="PTHR46568:SF1">
    <property type="entry name" value="ALKYLDIHYDROXYACETONEPHOSPHATE SYNTHASE, PEROXISOMAL"/>
    <property type="match status" value="1"/>
</dbReference>
<evidence type="ECO:0000313" key="7">
    <source>
        <dbReference type="EMBL" id="MBB4686746.1"/>
    </source>
</evidence>
<feature type="domain" description="FAD-binding oxidoreductase/transferase type 4 C-terminal" evidence="6">
    <location>
        <begin position="27"/>
        <end position="156"/>
    </location>
</feature>
<comment type="cofactor">
    <cofactor evidence="3">
        <name>FAD</name>
        <dbReference type="ChEBI" id="CHEBI:57692"/>
    </cofactor>
</comment>
<dbReference type="PANTHER" id="PTHR46568">
    <property type="entry name" value="ALKYLDIHYDROXYACETONEPHOSPHATE SYNTHASE, PEROXISOMAL"/>
    <property type="match status" value="1"/>
</dbReference>
<evidence type="ECO:0000256" key="3">
    <source>
        <dbReference type="PIRSR" id="PIRSR625650-3"/>
    </source>
</evidence>
<dbReference type="Proteomes" id="UP000581769">
    <property type="component" value="Unassembled WGS sequence"/>
</dbReference>
<dbReference type="InterPro" id="IPR025650">
    <property type="entry name" value="Alkyl-DHAP_Synthase"/>
</dbReference>
<evidence type="ECO:0000256" key="2">
    <source>
        <dbReference type="ARBA" id="ARBA00022827"/>
    </source>
</evidence>
<dbReference type="InterPro" id="IPR016164">
    <property type="entry name" value="FAD-linked_Oxase-like_C"/>
</dbReference>
<gene>
    <name evidence="7" type="ORF">BJY18_004231</name>
</gene>
<evidence type="ECO:0000259" key="6">
    <source>
        <dbReference type="Pfam" id="PF02913"/>
    </source>
</evidence>
<comment type="caution">
    <text evidence="7">The sequence shown here is derived from an EMBL/GenBank/DDBJ whole genome shotgun (WGS) entry which is preliminary data.</text>
</comment>
<evidence type="ECO:0000256" key="4">
    <source>
        <dbReference type="PIRSR" id="PIRSR625650-4"/>
    </source>
</evidence>
<dbReference type="InterPro" id="IPR004113">
    <property type="entry name" value="FAD-bd_oxidored_4_C"/>
</dbReference>
<feature type="binding site" evidence="3">
    <location>
        <begin position="6"/>
        <end position="12"/>
    </location>
    <ligand>
        <name>FAD</name>
        <dbReference type="ChEBI" id="CHEBI:57692"/>
    </ligand>
</feature>
<dbReference type="AlphaFoldDB" id="A0A840IW05"/>
<protein>
    <submittedName>
        <fullName evidence="7">FAD/FMN-containing dehydrogenase</fullName>
    </submittedName>
</protein>
<dbReference type="EMBL" id="JACHMG010000001">
    <property type="protein sequence ID" value="MBB4686746.1"/>
    <property type="molecule type" value="Genomic_DNA"/>
</dbReference>
<reference evidence="7 8" key="1">
    <citation type="submission" date="2020-08" db="EMBL/GenBank/DDBJ databases">
        <title>Sequencing the genomes of 1000 actinobacteria strains.</title>
        <authorList>
            <person name="Klenk H.-P."/>
        </authorList>
    </citation>
    <scope>NUCLEOTIDE SEQUENCE [LARGE SCALE GENOMIC DNA]</scope>
    <source>
        <strain evidence="7 8">DSM 45859</strain>
    </source>
</reference>
<dbReference type="SUPFAM" id="SSF55103">
    <property type="entry name" value="FAD-linked oxidases, C-terminal domain"/>
    <property type="match status" value="1"/>
</dbReference>